<gene>
    <name evidence="1" type="ORF">Raf01_78450</name>
</gene>
<proteinExistence type="predicted"/>
<accession>A0A8J3R144</accession>
<reference evidence="1" key="1">
    <citation type="submission" date="2021-01" db="EMBL/GenBank/DDBJ databases">
        <title>Whole genome shotgun sequence of Rugosimonospora africana NBRC 104875.</title>
        <authorList>
            <person name="Komaki H."/>
            <person name="Tamura T."/>
        </authorList>
    </citation>
    <scope>NUCLEOTIDE SEQUENCE</scope>
    <source>
        <strain evidence="1">NBRC 104875</strain>
    </source>
</reference>
<sequence length="60" mass="6343">MALSGRRCPDCGRVVRAEFESTVTGRKVCPDCARALFFGSAVGVVTQNSGSGFGVWAMLM</sequence>
<evidence type="ECO:0000313" key="2">
    <source>
        <dbReference type="Proteomes" id="UP000642748"/>
    </source>
</evidence>
<dbReference type="EMBL" id="BONZ01000083">
    <property type="protein sequence ID" value="GIH19673.1"/>
    <property type="molecule type" value="Genomic_DNA"/>
</dbReference>
<evidence type="ECO:0000313" key="1">
    <source>
        <dbReference type="EMBL" id="GIH19673.1"/>
    </source>
</evidence>
<keyword evidence="2" id="KW-1185">Reference proteome</keyword>
<comment type="caution">
    <text evidence="1">The sequence shown here is derived from an EMBL/GenBank/DDBJ whole genome shotgun (WGS) entry which is preliminary data.</text>
</comment>
<dbReference type="Proteomes" id="UP000642748">
    <property type="component" value="Unassembled WGS sequence"/>
</dbReference>
<name>A0A8J3R144_9ACTN</name>
<protein>
    <submittedName>
        <fullName evidence="1">Uncharacterized protein</fullName>
    </submittedName>
</protein>
<dbReference type="AlphaFoldDB" id="A0A8J3R144"/>
<organism evidence="1 2">
    <name type="scientific">Rugosimonospora africana</name>
    <dbReference type="NCBI Taxonomy" id="556532"/>
    <lineage>
        <taxon>Bacteria</taxon>
        <taxon>Bacillati</taxon>
        <taxon>Actinomycetota</taxon>
        <taxon>Actinomycetes</taxon>
        <taxon>Micromonosporales</taxon>
        <taxon>Micromonosporaceae</taxon>
        <taxon>Rugosimonospora</taxon>
    </lineage>
</organism>